<keyword evidence="2" id="KW-0472">Membrane</keyword>
<dbReference type="RefSeq" id="WP_339088133.1">
    <property type="nucleotide sequence ID" value="NZ_LR743507.1"/>
</dbReference>
<keyword evidence="2" id="KW-0812">Transmembrane</keyword>
<organism evidence="3">
    <name type="scientific">Variovorax paradoxus</name>
    <dbReference type="NCBI Taxonomy" id="34073"/>
    <lineage>
        <taxon>Bacteria</taxon>
        <taxon>Pseudomonadati</taxon>
        <taxon>Pseudomonadota</taxon>
        <taxon>Betaproteobacteria</taxon>
        <taxon>Burkholderiales</taxon>
        <taxon>Comamonadaceae</taxon>
        <taxon>Variovorax</taxon>
    </lineage>
</organism>
<accession>A0A679IYP1</accession>
<feature type="compositionally biased region" description="Basic residues" evidence="1">
    <location>
        <begin position="1"/>
        <end position="15"/>
    </location>
</feature>
<dbReference type="EMBL" id="LR743507">
    <property type="protein sequence ID" value="CAA2099697.1"/>
    <property type="molecule type" value="Genomic_DNA"/>
</dbReference>
<gene>
    <name evidence="3" type="ORF">VVAX_00368</name>
</gene>
<evidence type="ECO:0008006" key="4">
    <source>
        <dbReference type="Google" id="ProtNLM"/>
    </source>
</evidence>
<evidence type="ECO:0000256" key="1">
    <source>
        <dbReference type="SAM" id="MobiDB-lite"/>
    </source>
</evidence>
<evidence type="ECO:0000256" key="2">
    <source>
        <dbReference type="SAM" id="Phobius"/>
    </source>
</evidence>
<reference evidence="3" key="1">
    <citation type="submission" date="2019-12" db="EMBL/GenBank/DDBJ databases">
        <authorList>
            <person name="Cremers G."/>
        </authorList>
    </citation>
    <scope>NUCLEOTIDE SEQUENCE</scope>
    <source>
        <strain evidence="3">Vvax</strain>
    </source>
</reference>
<sequence>MLTRHRPPQRGKHSLSKAFHGPSARQRGVVLVEVMVAILLFILGVVGLVGLQSSMTRAQTEAKIRADATFLATEVLGRLWSDVNNISLYNGSACAGLPRCKEWQDKVSRELPGGTGAITVDALTGDVAVTVSWSLPSGETHQYVANTTVIKAGT</sequence>
<protein>
    <recommendedName>
        <fullName evidence="4">Type IV pilus modification protein PilV</fullName>
    </recommendedName>
</protein>
<feature type="transmembrane region" description="Helical" evidence="2">
    <location>
        <begin position="29"/>
        <end position="51"/>
    </location>
</feature>
<keyword evidence="2" id="KW-1133">Transmembrane helix</keyword>
<feature type="region of interest" description="Disordered" evidence="1">
    <location>
        <begin position="1"/>
        <end position="20"/>
    </location>
</feature>
<proteinExistence type="predicted"/>
<dbReference type="AlphaFoldDB" id="A0A679IYP1"/>
<evidence type="ECO:0000313" key="3">
    <source>
        <dbReference type="EMBL" id="CAA2099697.1"/>
    </source>
</evidence>
<name>A0A679IYP1_VARPD</name>